<comment type="caution">
    <text evidence="1">The sequence shown here is derived from an EMBL/GenBank/DDBJ whole genome shotgun (WGS) entry which is preliminary data.</text>
</comment>
<dbReference type="EMBL" id="JAVDBT010000017">
    <property type="protein sequence ID" value="MDQ2067819.1"/>
    <property type="molecule type" value="Genomic_DNA"/>
</dbReference>
<proteinExistence type="predicted"/>
<protein>
    <submittedName>
        <fullName evidence="1">Uncharacterized protein</fullName>
    </submittedName>
</protein>
<name>A0ABU0W1E0_9RHOB</name>
<dbReference type="Proteomes" id="UP001239680">
    <property type="component" value="Unassembled WGS sequence"/>
</dbReference>
<evidence type="ECO:0000313" key="1">
    <source>
        <dbReference type="EMBL" id="MDQ2067819.1"/>
    </source>
</evidence>
<sequence length="171" mass="18385">MASPPTPPRRPVVLINAEALFRIDLERVDNADAVLLVAGSQIVDMTLAELAVPGAQMIWTDFRQSSSLGRLHQEIDALGGLDQMVLAGDGARAEVVFSMMCALLSLLPALRRPRQAQVTLMLDDGPAVANLQEFLTRLSPGLAQHGILVTLELSAPQMQPPHLGARQLGRP</sequence>
<dbReference type="RefSeq" id="WP_306681529.1">
    <property type="nucleotide sequence ID" value="NZ_JAVDBT010000017.1"/>
</dbReference>
<reference evidence="1 2" key="1">
    <citation type="submission" date="2023-08" db="EMBL/GenBank/DDBJ databases">
        <title>Characterization of two Paracoccaceae strains isolated from Phycosphere and proposal of Xinfangfangia lacusdiani sp. nov.</title>
        <authorList>
            <person name="Deng Y."/>
            <person name="Zhang Y.Q."/>
        </authorList>
    </citation>
    <scope>NUCLEOTIDE SEQUENCE [LARGE SCALE GENOMIC DNA]</scope>
    <source>
        <strain evidence="1 2">CPCC 101601</strain>
    </source>
</reference>
<gene>
    <name evidence="1" type="ORF">Q9295_15690</name>
</gene>
<organism evidence="1 2">
    <name type="scientific">Pseudogemmobacter lacusdianii</name>
    <dbReference type="NCBI Taxonomy" id="3069608"/>
    <lineage>
        <taxon>Bacteria</taxon>
        <taxon>Pseudomonadati</taxon>
        <taxon>Pseudomonadota</taxon>
        <taxon>Alphaproteobacteria</taxon>
        <taxon>Rhodobacterales</taxon>
        <taxon>Paracoccaceae</taxon>
        <taxon>Pseudogemmobacter</taxon>
    </lineage>
</organism>
<evidence type="ECO:0000313" key="2">
    <source>
        <dbReference type="Proteomes" id="UP001239680"/>
    </source>
</evidence>
<accession>A0ABU0W1E0</accession>
<keyword evidence="2" id="KW-1185">Reference proteome</keyword>